<keyword evidence="2 3" id="KW-0539">Nucleus</keyword>
<evidence type="ECO:0000256" key="3">
    <source>
        <dbReference type="PROSITE-ProRule" id="PRU00267"/>
    </source>
</evidence>
<feature type="compositionally biased region" description="Polar residues" evidence="4">
    <location>
        <begin position="223"/>
        <end position="238"/>
    </location>
</feature>
<dbReference type="Proteomes" id="UP001140560">
    <property type="component" value="Unassembled WGS sequence"/>
</dbReference>
<dbReference type="Pfam" id="PF00536">
    <property type="entry name" value="SAM_1"/>
    <property type="match status" value="1"/>
</dbReference>
<dbReference type="Gene3D" id="1.10.150.50">
    <property type="entry name" value="Transcription Factor, Ets-1"/>
    <property type="match status" value="1"/>
</dbReference>
<feature type="DNA-binding region" description="HMG box" evidence="3">
    <location>
        <begin position="127"/>
        <end position="194"/>
    </location>
</feature>
<dbReference type="GO" id="GO:0005634">
    <property type="term" value="C:nucleus"/>
    <property type="evidence" value="ECO:0007669"/>
    <property type="project" value="UniProtKB-UniRule"/>
</dbReference>
<reference evidence="6" key="1">
    <citation type="submission" date="2022-10" db="EMBL/GenBank/DDBJ databases">
        <title>Tapping the CABI collections for fungal endophytes: first genome assemblies for Collariella, Neodidymelliopsis, Ascochyta clinopodiicola, Didymella pomorum, Didymosphaeria variabile, Neocosmospora piperis and Neocucurbitaria cava.</title>
        <authorList>
            <person name="Hill R."/>
        </authorList>
    </citation>
    <scope>NUCLEOTIDE SEQUENCE</scope>
    <source>
        <strain evidence="6">IMI 356814</strain>
    </source>
</reference>
<feature type="compositionally biased region" description="Polar residues" evidence="4">
    <location>
        <begin position="101"/>
        <end position="110"/>
    </location>
</feature>
<dbReference type="InterPro" id="IPR009071">
    <property type="entry name" value="HMG_box_dom"/>
</dbReference>
<name>A0A9W8YEP9_9PLEO</name>
<dbReference type="InterPro" id="IPR036910">
    <property type="entry name" value="HMG_box_dom_sf"/>
</dbReference>
<proteinExistence type="predicted"/>
<evidence type="ECO:0000259" key="5">
    <source>
        <dbReference type="PROSITE" id="PS50118"/>
    </source>
</evidence>
<dbReference type="Gene3D" id="1.10.30.10">
    <property type="entry name" value="High mobility group box domain"/>
    <property type="match status" value="1"/>
</dbReference>
<gene>
    <name evidence="6" type="ORF">N0V83_002432</name>
</gene>
<evidence type="ECO:0000313" key="6">
    <source>
        <dbReference type="EMBL" id="KAJ4375346.1"/>
    </source>
</evidence>
<feature type="region of interest" description="Disordered" evidence="4">
    <location>
        <begin position="211"/>
        <end position="259"/>
    </location>
</feature>
<dbReference type="AlphaFoldDB" id="A0A9W8YEP9"/>
<dbReference type="GO" id="GO:0010468">
    <property type="term" value="P:regulation of gene expression"/>
    <property type="evidence" value="ECO:0007669"/>
    <property type="project" value="TreeGrafter"/>
</dbReference>
<dbReference type="Pfam" id="PF00505">
    <property type="entry name" value="HMG_box"/>
    <property type="match status" value="1"/>
</dbReference>
<evidence type="ECO:0000313" key="7">
    <source>
        <dbReference type="Proteomes" id="UP001140560"/>
    </source>
</evidence>
<comment type="caution">
    <text evidence="6">The sequence shown here is derived from an EMBL/GenBank/DDBJ whole genome shotgun (WGS) entry which is preliminary data.</text>
</comment>
<feature type="region of interest" description="Disordered" evidence="4">
    <location>
        <begin position="90"/>
        <end position="131"/>
    </location>
</feature>
<dbReference type="EMBL" id="JAPEUY010000003">
    <property type="protein sequence ID" value="KAJ4375346.1"/>
    <property type="molecule type" value="Genomic_DNA"/>
</dbReference>
<feature type="domain" description="HMG box" evidence="5">
    <location>
        <begin position="127"/>
        <end position="194"/>
    </location>
</feature>
<dbReference type="GO" id="GO:0003677">
    <property type="term" value="F:DNA binding"/>
    <property type="evidence" value="ECO:0007669"/>
    <property type="project" value="UniProtKB-UniRule"/>
</dbReference>
<dbReference type="PANTHER" id="PTHR46040:SF3">
    <property type="entry name" value="HIGH MOBILITY GROUP PROTEIN 2"/>
    <property type="match status" value="1"/>
</dbReference>
<feature type="compositionally biased region" description="Basic and acidic residues" evidence="4">
    <location>
        <begin position="211"/>
        <end position="222"/>
    </location>
</feature>
<dbReference type="PANTHER" id="PTHR46040">
    <property type="entry name" value="HIGH MOBILITY GROUP PROTEIN 2"/>
    <property type="match status" value="1"/>
</dbReference>
<protein>
    <recommendedName>
        <fullName evidence="5">HMG box domain-containing protein</fullName>
    </recommendedName>
</protein>
<dbReference type="InterPro" id="IPR013761">
    <property type="entry name" value="SAM/pointed_sf"/>
</dbReference>
<organism evidence="6 7">
    <name type="scientific">Neocucurbitaria cava</name>
    <dbReference type="NCBI Taxonomy" id="798079"/>
    <lineage>
        <taxon>Eukaryota</taxon>
        <taxon>Fungi</taxon>
        <taxon>Dikarya</taxon>
        <taxon>Ascomycota</taxon>
        <taxon>Pezizomycotina</taxon>
        <taxon>Dothideomycetes</taxon>
        <taxon>Pleosporomycetidae</taxon>
        <taxon>Pleosporales</taxon>
        <taxon>Pleosporineae</taxon>
        <taxon>Cucurbitariaceae</taxon>
        <taxon>Neocucurbitaria</taxon>
    </lineage>
</organism>
<dbReference type="SMART" id="SM00398">
    <property type="entry name" value="HMG"/>
    <property type="match status" value="1"/>
</dbReference>
<accession>A0A9W8YEP9</accession>
<keyword evidence="1 3" id="KW-0238">DNA-binding</keyword>
<dbReference type="InterPro" id="IPR051965">
    <property type="entry name" value="ChromReg_NeuronalGeneExpr"/>
</dbReference>
<dbReference type="PROSITE" id="PS50118">
    <property type="entry name" value="HMG_BOX_2"/>
    <property type="match status" value="1"/>
</dbReference>
<evidence type="ECO:0000256" key="2">
    <source>
        <dbReference type="ARBA" id="ARBA00023242"/>
    </source>
</evidence>
<dbReference type="InterPro" id="IPR001660">
    <property type="entry name" value="SAM"/>
</dbReference>
<evidence type="ECO:0000256" key="1">
    <source>
        <dbReference type="ARBA" id="ARBA00023125"/>
    </source>
</evidence>
<dbReference type="OrthoDB" id="1919336at2759"/>
<evidence type="ECO:0000256" key="4">
    <source>
        <dbReference type="SAM" id="MobiDB-lite"/>
    </source>
</evidence>
<keyword evidence="7" id="KW-1185">Reference proteome</keyword>
<sequence>MNFGPAKKSTTDEFGLSTALARLGLGQYEERLKENGFDDWETLTAITESDMVNLNFKRGDRRILQRAIREYSNSNASHGLEEARNFPSAVGGRVAAGGQPATPQSSQQAERTTRPYRRHPRPDPNAPHKPKTAYVLFGEHVRQDPALSHSSFTEIAKEVGNRWRELSPEERVDIWETPAADRLQDYKKDLQRYKRTENYRSYQTYVEEFKRQQHHPDSKLLSDNKSPSTHESVSSGQLPASEGELEATRQESVDTDDLDLENQWQDTASPVKNGMEEARHIAKALGINAHLTRVAAFPPEDMTIKAVESFLHGTGSLLYLWDRDEALNLKYRPSV</sequence>
<dbReference type="SUPFAM" id="SSF47769">
    <property type="entry name" value="SAM/Pointed domain"/>
    <property type="match status" value="1"/>
</dbReference>
<dbReference type="SUPFAM" id="SSF47095">
    <property type="entry name" value="HMG-box"/>
    <property type="match status" value="1"/>
</dbReference>